<accession>A0AAD7F3X1</accession>
<evidence type="ECO:0000313" key="2">
    <source>
        <dbReference type="Proteomes" id="UP001218218"/>
    </source>
</evidence>
<dbReference type="Proteomes" id="UP001218218">
    <property type="component" value="Unassembled WGS sequence"/>
</dbReference>
<dbReference type="CDD" id="cd21037">
    <property type="entry name" value="MLKL_NTD"/>
    <property type="match status" value="1"/>
</dbReference>
<dbReference type="AlphaFoldDB" id="A0AAD7F3X1"/>
<evidence type="ECO:0000313" key="1">
    <source>
        <dbReference type="EMBL" id="KAJ7364405.1"/>
    </source>
</evidence>
<organism evidence="1 2">
    <name type="scientific">Mycena albidolilacea</name>
    <dbReference type="NCBI Taxonomy" id="1033008"/>
    <lineage>
        <taxon>Eukaryota</taxon>
        <taxon>Fungi</taxon>
        <taxon>Dikarya</taxon>
        <taxon>Basidiomycota</taxon>
        <taxon>Agaricomycotina</taxon>
        <taxon>Agaricomycetes</taxon>
        <taxon>Agaricomycetidae</taxon>
        <taxon>Agaricales</taxon>
        <taxon>Marasmiineae</taxon>
        <taxon>Mycenaceae</taxon>
        <taxon>Mycena</taxon>
    </lineage>
</organism>
<reference evidence="1" key="1">
    <citation type="submission" date="2023-03" db="EMBL/GenBank/DDBJ databases">
        <title>Massive genome expansion in bonnet fungi (Mycena s.s.) driven by repeated elements and novel gene families across ecological guilds.</title>
        <authorList>
            <consortium name="Lawrence Berkeley National Laboratory"/>
            <person name="Harder C.B."/>
            <person name="Miyauchi S."/>
            <person name="Viragh M."/>
            <person name="Kuo A."/>
            <person name="Thoen E."/>
            <person name="Andreopoulos B."/>
            <person name="Lu D."/>
            <person name="Skrede I."/>
            <person name="Drula E."/>
            <person name="Henrissat B."/>
            <person name="Morin E."/>
            <person name="Kohler A."/>
            <person name="Barry K."/>
            <person name="LaButti K."/>
            <person name="Morin E."/>
            <person name="Salamov A."/>
            <person name="Lipzen A."/>
            <person name="Mereny Z."/>
            <person name="Hegedus B."/>
            <person name="Baldrian P."/>
            <person name="Stursova M."/>
            <person name="Weitz H."/>
            <person name="Taylor A."/>
            <person name="Grigoriev I.V."/>
            <person name="Nagy L.G."/>
            <person name="Martin F."/>
            <person name="Kauserud H."/>
        </authorList>
    </citation>
    <scope>NUCLEOTIDE SEQUENCE</scope>
    <source>
        <strain evidence="1">CBHHK002</strain>
    </source>
</reference>
<dbReference type="InterPro" id="IPR059179">
    <property type="entry name" value="MLKL-like_MCAfunc"/>
</dbReference>
<name>A0AAD7F3X1_9AGAR</name>
<protein>
    <submittedName>
        <fullName evidence="1">Uncharacterized protein</fullName>
    </submittedName>
</protein>
<gene>
    <name evidence="1" type="ORF">DFH08DRAFT_1016759</name>
</gene>
<dbReference type="EMBL" id="JARIHO010000003">
    <property type="protein sequence ID" value="KAJ7364405.1"/>
    <property type="molecule type" value="Genomic_DNA"/>
</dbReference>
<comment type="caution">
    <text evidence="1">The sequence shown here is derived from an EMBL/GenBank/DDBJ whole genome shotgun (WGS) entry which is preliminary data.</text>
</comment>
<sequence>MSTGRNTLSPREIGTLDYPLAVGSAAQEWLAHMILAVKTIAAGAEFIPVPYIRTACGTVVILLETVDRMKKNRNDLLDLCESIVEIVRLLQAEVSAHGNVAGTQCTWLISFAVSFLCMLQTQLERVVRNQVGFRGRLKEFLRATTIADQIEQYRNRINELRSNFLITTMIDTNLSVARIRQSMTAVHEIPPIPRIHQFRRVAVGDINLLYETAVSSKVYKVKVFTARISGETTLMTVAKYEDENEASTSLPPA</sequence>
<keyword evidence="2" id="KW-1185">Reference proteome</keyword>
<proteinExistence type="predicted"/>